<dbReference type="OrthoDB" id="424610at2759"/>
<dbReference type="EC" id="3.1.1.73" evidence="2"/>
<comment type="catalytic activity">
    <reaction evidence="9">
        <text>feruloyl-polysaccharide + H2O = ferulate + polysaccharide.</text>
        <dbReference type="EC" id="3.1.1.73"/>
    </reaction>
</comment>
<dbReference type="EMBL" id="LFMY01000006">
    <property type="protein sequence ID" value="OKL60192.1"/>
    <property type="molecule type" value="Genomic_DNA"/>
</dbReference>
<evidence type="ECO:0000256" key="8">
    <source>
        <dbReference type="ARBA" id="ARBA00023326"/>
    </source>
</evidence>
<dbReference type="SUPFAM" id="SSF53474">
    <property type="entry name" value="alpha/beta-Hydrolases"/>
    <property type="match status" value="1"/>
</dbReference>
<reference evidence="10 11" key="1">
    <citation type="submission" date="2015-06" db="EMBL/GenBank/DDBJ databases">
        <title>Talaromyces atroroseus IBT 11181 draft genome.</title>
        <authorList>
            <person name="Rasmussen K.B."/>
            <person name="Rasmussen S."/>
            <person name="Petersen B."/>
            <person name="Sicheritz-Ponten T."/>
            <person name="Mortensen U.H."/>
            <person name="Thrane U."/>
        </authorList>
    </citation>
    <scope>NUCLEOTIDE SEQUENCE [LARGE SCALE GENOMIC DNA]</scope>
    <source>
        <strain evidence="10 11">IBT 11181</strain>
    </source>
</reference>
<organism evidence="10 11">
    <name type="scientific">Talaromyces atroroseus</name>
    <dbReference type="NCBI Taxonomy" id="1441469"/>
    <lineage>
        <taxon>Eukaryota</taxon>
        <taxon>Fungi</taxon>
        <taxon>Dikarya</taxon>
        <taxon>Ascomycota</taxon>
        <taxon>Pezizomycotina</taxon>
        <taxon>Eurotiomycetes</taxon>
        <taxon>Eurotiomycetidae</taxon>
        <taxon>Eurotiales</taxon>
        <taxon>Trichocomaceae</taxon>
        <taxon>Talaromyces</taxon>
        <taxon>Talaromyces sect. Trachyspermi</taxon>
    </lineage>
</organism>
<dbReference type="InterPro" id="IPR043595">
    <property type="entry name" value="FaeB/C/D"/>
</dbReference>
<evidence type="ECO:0000256" key="1">
    <source>
        <dbReference type="ARBA" id="ARBA00004613"/>
    </source>
</evidence>
<evidence type="ECO:0000256" key="2">
    <source>
        <dbReference type="ARBA" id="ARBA00013091"/>
    </source>
</evidence>
<dbReference type="PANTHER" id="PTHR38050:SF2">
    <property type="entry name" value="FERULOYL ESTERASE C-RELATED"/>
    <property type="match status" value="1"/>
</dbReference>
<accession>A0A225AFR8</accession>
<evidence type="ECO:0000256" key="3">
    <source>
        <dbReference type="ARBA" id="ARBA00022525"/>
    </source>
</evidence>
<comment type="subcellular location">
    <subcellularLocation>
        <location evidence="1">Secreted</location>
    </subcellularLocation>
</comment>
<dbReference type="GeneID" id="31004680"/>
<evidence type="ECO:0000256" key="9">
    <source>
        <dbReference type="ARBA" id="ARBA00034075"/>
    </source>
</evidence>
<keyword evidence="3" id="KW-0964">Secreted</keyword>
<evidence type="ECO:0000256" key="6">
    <source>
        <dbReference type="ARBA" id="ARBA00022801"/>
    </source>
</evidence>
<evidence type="ECO:0000256" key="4">
    <source>
        <dbReference type="ARBA" id="ARBA00022651"/>
    </source>
</evidence>
<sequence>MNARSTAEFLATFNATVEQPCYMLLHYFTHAAEVTVASTRDAIGLLYSAVDQLLEGDVFSLRKAVRMLLKLVLALFLLVAPSIADIQYLTSSNVTRSYWIHPPDDFQQGHKYPVVIAFHGGSRLGSDADGFAMELDARLSLPLVRTSYSKNKQRYFVYPNGVGGAWAGPTYAEVSVEEDLQFVSDMIADIKSRYSNIDDNRIYAAGMSNGGGFVGTLACSEVGAQFAGFASVASSFYTDVESVDCSPARLPLPMLEIHGGSDKVVPYAGGMGHGGPLPPIPEWYR</sequence>
<dbReference type="STRING" id="1441469.A0A225AFR8"/>
<keyword evidence="11" id="KW-1185">Reference proteome</keyword>
<proteinExistence type="predicted"/>
<dbReference type="GO" id="GO:0005576">
    <property type="term" value="C:extracellular region"/>
    <property type="evidence" value="ECO:0007669"/>
    <property type="project" value="UniProtKB-SubCell"/>
</dbReference>
<dbReference type="Gene3D" id="3.40.50.1820">
    <property type="entry name" value="alpha/beta hydrolase"/>
    <property type="match status" value="1"/>
</dbReference>
<comment type="caution">
    <text evidence="10">The sequence shown here is derived from an EMBL/GenBank/DDBJ whole genome shotgun (WGS) entry which is preliminary data.</text>
</comment>
<evidence type="ECO:0000313" key="11">
    <source>
        <dbReference type="Proteomes" id="UP000214365"/>
    </source>
</evidence>
<keyword evidence="7" id="KW-0119">Carbohydrate metabolism</keyword>
<keyword evidence="4" id="KW-0858">Xylan degradation</keyword>
<evidence type="ECO:0000313" key="10">
    <source>
        <dbReference type="EMBL" id="OKL60192.1"/>
    </source>
</evidence>
<keyword evidence="6" id="KW-0378">Hydrolase</keyword>
<dbReference type="Proteomes" id="UP000214365">
    <property type="component" value="Unassembled WGS sequence"/>
</dbReference>
<keyword evidence="5" id="KW-0732">Signal</keyword>
<gene>
    <name evidence="10" type="ORF">UA08_04925</name>
</gene>
<dbReference type="InterPro" id="IPR029058">
    <property type="entry name" value="AB_hydrolase_fold"/>
</dbReference>
<dbReference type="GO" id="GO:0030600">
    <property type="term" value="F:feruloyl esterase activity"/>
    <property type="evidence" value="ECO:0007669"/>
    <property type="project" value="UniProtKB-EC"/>
</dbReference>
<dbReference type="AlphaFoldDB" id="A0A225AFR8"/>
<dbReference type="PANTHER" id="PTHR38050">
    <property type="match status" value="1"/>
</dbReference>
<name>A0A225AFR8_TALAT</name>
<keyword evidence="8" id="KW-0624">Polysaccharide degradation</keyword>
<dbReference type="RefSeq" id="XP_020120313.1">
    <property type="nucleotide sequence ID" value="XM_020267247.1"/>
</dbReference>
<evidence type="ECO:0000256" key="7">
    <source>
        <dbReference type="ARBA" id="ARBA00023277"/>
    </source>
</evidence>
<dbReference type="GO" id="GO:0045493">
    <property type="term" value="P:xylan catabolic process"/>
    <property type="evidence" value="ECO:0007669"/>
    <property type="project" value="UniProtKB-KW"/>
</dbReference>
<protein>
    <recommendedName>
        <fullName evidence="2">feruloyl esterase</fullName>
        <ecNumber evidence="2">3.1.1.73</ecNumber>
    </recommendedName>
</protein>
<evidence type="ECO:0000256" key="5">
    <source>
        <dbReference type="ARBA" id="ARBA00022729"/>
    </source>
</evidence>